<evidence type="ECO:0000313" key="2">
    <source>
        <dbReference type="EMBL" id="OAT56529.1"/>
    </source>
</evidence>
<proteinExistence type="predicted"/>
<name>A0AA91IMD0_9GAMM</name>
<protein>
    <submittedName>
        <fullName evidence="2">Uncharacterized protein</fullName>
    </submittedName>
</protein>
<evidence type="ECO:0000313" key="3">
    <source>
        <dbReference type="Proteomes" id="UP000078431"/>
    </source>
</evidence>
<dbReference type="EMBL" id="LXEX01000078">
    <property type="protein sequence ID" value="OAT56529.1"/>
    <property type="molecule type" value="Genomic_DNA"/>
</dbReference>
<keyword evidence="1" id="KW-1133">Transmembrane helix</keyword>
<feature type="transmembrane region" description="Helical" evidence="1">
    <location>
        <begin position="20"/>
        <end position="46"/>
    </location>
</feature>
<dbReference type="RefSeq" id="WP_064645611.1">
    <property type="nucleotide sequence ID" value="NZ_LXEX01000078.1"/>
</dbReference>
<gene>
    <name evidence="2" type="ORF">M993_04784</name>
</gene>
<evidence type="ECO:0000256" key="1">
    <source>
        <dbReference type="SAM" id="Phobius"/>
    </source>
</evidence>
<keyword evidence="1" id="KW-0812">Transmembrane</keyword>
<feature type="transmembrane region" description="Helical" evidence="1">
    <location>
        <begin position="125"/>
        <end position="146"/>
    </location>
</feature>
<dbReference type="AlphaFoldDB" id="A0AA91IMD0"/>
<organism evidence="2 3">
    <name type="scientific">Obesumbacterium proteus ATCC 12841</name>
    <dbReference type="NCBI Taxonomy" id="1354268"/>
    <lineage>
        <taxon>Bacteria</taxon>
        <taxon>Pseudomonadati</taxon>
        <taxon>Pseudomonadota</taxon>
        <taxon>Gammaproteobacteria</taxon>
        <taxon>Enterobacterales</taxon>
        <taxon>Hafniaceae</taxon>
        <taxon>Obesumbacterium</taxon>
    </lineage>
</organism>
<feature type="transmembrane region" description="Helical" evidence="1">
    <location>
        <begin position="58"/>
        <end position="79"/>
    </location>
</feature>
<feature type="transmembrane region" description="Helical" evidence="1">
    <location>
        <begin position="91"/>
        <end position="113"/>
    </location>
</feature>
<keyword evidence="3" id="KW-1185">Reference proteome</keyword>
<reference evidence="2 3" key="1">
    <citation type="submission" date="2016-04" db="EMBL/GenBank/DDBJ databases">
        <title>ATOL: Assembling a taxonomically balanced genome-scale reconstruction of the evolutionary history of the Enterobacteriaceae.</title>
        <authorList>
            <person name="Plunkett G.III."/>
            <person name="Neeno-Eckwall E.C."/>
            <person name="Glasner J.D."/>
            <person name="Perna N.T."/>
        </authorList>
    </citation>
    <scope>NUCLEOTIDE SEQUENCE [LARGE SCALE GENOMIC DNA]</scope>
    <source>
        <strain evidence="2 3">ATCC 12841</strain>
    </source>
</reference>
<keyword evidence="1" id="KW-0472">Membrane</keyword>
<accession>A0AA91IMD0</accession>
<sequence length="156" mass="18156">MMEDKPIAPKKRNKEESFGFPLLAIAFSVFYILTTRIELIFTYYNILISLGDGSQVKGYFIISIILFFILILISIVFLFCFFKKKILTKYLFIYISLIYVLHPATSYLYGAYIVGVDVDFFELGYIDHLIFDTVVLLLVLLPYLFFSKKSKAVFTK</sequence>
<comment type="caution">
    <text evidence="2">The sequence shown here is derived from an EMBL/GenBank/DDBJ whole genome shotgun (WGS) entry which is preliminary data.</text>
</comment>
<dbReference type="Proteomes" id="UP000078431">
    <property type="component" value="Unassembled WGS sequence"/>
</dbReference>